<feature type="domain" description="Helix-hairpin-helix DNA-binding motif class 1" evidence="3">
    <location>
        <begin position="249"/>
        <end position="268"/>
    </location>
</feature>
<dbReference type="AlphaFoldDB" id="A0A6G7YGT0"/>
<keyword evidence="2" id="KW-0812">Transmembrane</keyword>
<gene>
    <name evidence="4" type="ORF">G7071_11570</name>
</gene>
<keyword evidence="2" id="KW-1133">Transmembrane helix</keyword>
<dbReference type="Pfam" id="PF12836">
    <property type="entry name" value="HHH_3"/>
    <property type="match status" value="1"/>
</dbReference>
<dbReference type="InterPro" id="IPR003583">
    <property type="entry name" value="Hlx-hairpin-Hlx_DNA-bd_motif"/>
</dbReference>
<dbReference type="SUPFAM" id="SSF47781">
    <property type="entry name" value="RuvA domain 2-like"/>
    <property type="match status" value="1"/>
</dbReference>
<feature type="domain" description="Helix-hairpin-helix DNA-binding motif class 1" evidence="3">
    <location>
        <begin position="279"/>
        <end position="298"/>
    </location>
</feature>
<keyword evidence="4" id="KW-0238">DNA-binding</keyword>
<dbReference type="GO" id="GO:0006281">
    <property type="term" value="P:DNA repair"/>
    <property type="evidence" value="ECO:0007669"/>
    <property type="project" value="InterPro"/>
</dbReference>
<dbReference type="InterPro" id="IPR051675">
    <property type="entry name" value="Endo/Exo/Phosphatase_dom_1"/>
</dbReference>
<evidence type="ECO:0000256" key="2">
    <source>
        <dbReference type="SAM" id="Phobius"/>
    </source>
</evidence>
<dbReference type="PANTHER" id="PTHR21180">
    <property type="entry name" value="ENDONUCLEASE/EXONUCLEASE/PHOSPHATASE FAMILY DOMAIN-CONTAINING PROTEIN 1"/>
    <property type="match status" value="1"/>
</dbReference>
<dbReference type="GO" id="GO:0015628">
    <property type="term" value="P:protein secretion by the type II secretion system"/>
    <property type="evidence" value="ECO:0007669"/>
    <property type="project" value="TreeGrafter"/>
</dbReference>
<protein>
    <submittedName>
        <fullName evidence="4">ComEA family DNA-binding protein</fullName>
    </submittedName>
</protein>
<dbReference type="KEGG" id="npi:G7071_11570"/>
<feature type="region of interest" description="Disordered" evidence="1">
    <location>
        <begin position="35"/>
        <end position="69"/>
    </location>
</feature>
<reference evidence="4 5" key="1">
    <citation type="submission" date="2020-03" db="EMBL/GenBank/DDBJ databases">
        <title>Nocardioides sp. nov., isolated from fish.</title>
        <authorList>
            <person name="Hyun D.-W."/>
            <person name="Bae J.-W."/>
        </authorList>
    </citation>
    <scope>NUCLEOTIDE SEQUENCE [LARGE SCALE GENOMIC DNA]</scope>
    <source>
        <strain evidence="4 5">HDW12A</strain>
    </source>
</reference>
<dbReference type="Gene3D" id="1.10.150.320">
    <property type="entry name" value="Photosystem II 12 kDa extrinsic protein"/>
    <property type="match status" value="1"/>
</dbReference>
<keyword evidence="2" id="KW-0472">Membrane</keyword>
<dbReference type="Pfam" id="PF10531">
    <property type="entry name" value="SLBB"/>
    <property type="match status" value="1"/>
</dbReference>
<evidence type="ECO:0000313" key="5">
    <source>
        <dbReference type="Proteomes" id="UP000502035"/>
    </source>
</evidence>
<accession>A0A6G7YGT0</accession>
<feature type="compositionally biased region" description="Low complexity" evidence="1">
    <location>
        <begin position="51"/>
        <end position="68"/>
    </location>
</feature>
<evidence type="ECO:0000256" key="1">
    <source>
        <dbReference type="SAM" id="MobiDB-lite"/>
    </source>
</evidence>
<dbReference type="GO" id="GO:0015627">
    <property type="term" value="C:type II protein secretion system complex"/>
    <property type="evidence" value="ECO:0007669"/>
    <property type="project" value="TreeGrafter"/>
</dbReference>
<evidence type="ECO:0000313" key="4">
    <source>
        <dbReference type="EMBL" id="QIK75980.1"/>
    </source>
</evidence>
<dbReference type="InterPro" id="IPR019554">
    <property type="entry name" value="Soluble_ligand-bd"/>
</dbReference>
<dbReference type="SMART" id="SM00278">
    <property type="entry name" value="HhH1"/>
    <property type="match status" value="2"/>
</dbReference>
<dbReference type="GO" id="GO:0003677">
    <property type="term" value="F:DNA binding"/>
    <property type="evidence" value="ECO:0007669"/>
    <property type="project" value="UniProtKB-KW"/>
</dbReference>
<name>A0A6G7YGT0_9ACTN</name>
<dbReference type="RefSeq" id="WP_166318805.1">
    <property type="nucleotide sequence ID" value="NZ_CP049866.1"/>
</dbReference>
<dbReference type="PANTHER" id="PTHR21180:SF32">
    <property type="entry name" value="ENDONUCLEASE_EXONUCLEASE_PHOSPHATASE FAMILY DOMAIN-CONTAINING PROTEIN 1"/>
    <property type="match status" value="1"/>
</dbReference>
<feature type="region of interest" description="Disordered" evidence="1">
    <location>
        <begin position="135"/>
        <end position="154"/>
    </location>
</feature>
<feature type="transmembrane region" description="Helical" evidence="2">
    <location>
        <begin position="95"/>
        <end position="114"/>
    </location>
</feature>
<evidence type="ECO:0000259" key="3">
    <source>
        <dbReference type="SMART" id="SM00278"/>
    </source>
</evidence>
<organism evidence="4 5">
    <name type="scientific">Nocardioides piscis</name>
    <dbReference type="NCBI Taxonomy" id="2714938"/>
    <lineage>
        <taxon>Bacteria</taxon>
        <taxon>Bacillati</taxon>
        <taxon>Actinomycetota</taxon>
        <taxon>Actinomycetes</taxon>
        <taxon>Propionibacteriales</taxon>
        <taxon>Nocardioidaceae</taxon>
        <taxon>Nocardioides</taxon>
    </lineage>
</organism>
<keyword evidence="5" id="KW-1185">Reference proteome</keyword>
<dbReference type="Gene3D" id="3.10.560.10">
    <property type="entry name" value="Outer membrane lipoprotein wza domain like"/>
    <property type="match status" value="1"/>
</dbReference>
<dbReference type="Proteomes" id="UP000502035">
    <property type="component" value="Chromosome"/>
</dbReference>
<dbReference type="EMBL" id="CP049866">
    <property type="protein sequence ID" value="QIK75980.1"/>
    <property type="molecule type" value="Genomic_DNA"/>
</dbReference>
<proteinExistence type="predicted"/>
<dbReference type="InterPro" id="IPR010994">
    <property type="entry name" value="RuvA_2-like"/>
</dbReference>
<sequence>MRPRNTTGPTGDDHAEAVSRRLATLSAELAAVRGDPPVQHRHTQLRELPRPASVATPAPAPATAVPVPGRHACRGRLGGAVDDLSSRLPLRAAHVAAVSALIAVAVGLAAWFAVRSEPEPVPELVPASEPLASVSPVQPGASAVGPPTGEDAGSGEVTVDVAGKVRRPGIAVLAAGSRVVDALEAAGGARRGVDLSSLNLARPLIDGEQVLVGVPTQPGAIGELGSAGAAGEVPGAGGPLVNLNTADLTTLETLPGVGPVTAEAIIGWRTEHGGFTAVAELLEVDGIGDATLADIAPHVTL</sequence>